<name>A0A1B0CB44_LUTLO</name>
<keyword evidence="2" id="KW-1133">Transmembrane helix</keyword>
<evidence type="ECO:0000256" key="2">
    <source>
        <dbReference type="SAM" id="Phobius"/>
    </source>
</evidence>
<dbReference type="EnsemblMetazoa" id="LLOJ001343-RA">
    <property type="protein sequence ID" value="LLOJ001343-PA"/>
    <property type="gene ID" value="LLOJ001343"/>
</dbReference>
<dbReference type="VEuPathDB" id="VectorBase:LLONM1_001396"/>
<evidence type="ECO:0000313" key="4">
    <source>
        <dbReference type="EnsemblMetazoa" id="LLOJ001343-PA"/>
    </source>
</evidence>
<evidence type="ECO:0000313" key="5">
    <source>
        <dbReference type="Proteomes" id="UP000092461"/>
    </source>
</evidence>
<proteinExistence type="predicted"/>
<dbReference type="PANTHER" id="PTHR11161">
    <property type="entry name" value="O-ACYLTRANSFERASE"/>
    <property type="match status" value="1"/>
</dbReference>
<feature type="transmembrane region" description="Helical" evidence="2">
    <location>
        <begin position="226"/>
        <end position="247"/>
    </location>
</feature>
<feature type="transmembrane region" description="Helical" evidence="2">
    <location>
        <begin position="106"/>
        <end position="124"/>
    </location>
</feature>
<evidence type="ECO:0000256" key="1">
    <source>
        <dbReference type="SAM" id="MobiDB-lite"/>
    </source>
</evidence>
<feature type="transmembrane region" description="Helical" evidence="2">
    <location>
        <begin position="424"/>
        <end position="443"/>
    </location>
</feature>
<feature type="domain" description="Acyltransferase 3" evidence="3">
    <location>
        <begin position="107"/>
        <end position="441"/>
    </location>
</feature>
<feature type="compositionally biased region" description="Acidic residues" evidence="1">
    <location>
        <begin position="480"/>
        <end position="492"/>
    </location>
</feature>
<dbReference type="PANTHER" id="PTHR11161:SF4">
    <property type="entry name" value="DROP DEAD"/>
    <property type="match status" value="1"/>
</dbReference>
<keyword evidence="5" id="KW-1185">Reference proteome</keyword>
<dbReference type="VEuPathDB" id="VectorBase:LLOJ001343"/>
<dbReference type="InterPro" id="IPR002656">
    <property type="entry name" value="Acyl_transf_3_dom"/>
</dbReference>
<evidence type="ECO:0000259" key="3">
    <source>
        <dbReference type="Pfam" id="PF01757"/>
    </source>
</evidence>
<organism evidence="4 5">
    <name type="scientific">Lutzomyia longipalpis</name>
    <name type="common">Sand fly</name>
    <dbReference type="NCBI Taxonomy" id="7200"/>
    <lineage>
        <taxon>Eukaryota</taxon>
        <taxon>Metazoa</taxon>
        <taxon>Ecdysozoa</taxon>
        <taxon>Arthropoda</taxon>
        <taxon>Hexapoda</taxon>
        <taxon>Insecta</taxon>
        <taxon>Pterygota</taxon>
        <taxon>Neoptera</taxon>
        <taxon>Endopterygota</taxon>
        <taxon>Diptera</taxon>
        <taxon>Nematocera</taxon>
        <taxon>Psychodoidea</taxon>
        <taxon>Psychodidae</taxon>
        <taxon>Lutzomyia</taxon>
        <taxon>Lutzomyia</taxon>
    </lineage>
</organism>
<feature type="transmembrane region" description="Helical" evidence="2">
    <location>
        <begin position="314"/>
        <end position="332"/>
    </location>
</feature>
<feature type="transmembrane region" description="Helical" evidence="2">
    <location>
        <begin position="144"/>
        <end position="162"/>
    </location>
</feature>
<keyword evidence="2" id="KW-0812">Transmembrane</keyword>
<dbReference type="InterPro" id="IPR052728">
    <property type="entry name" value="O2_lipid_transport_reg"/>
</dbReference>
<protein>
    <recommendedName>
        <fullName evidence="3">Acyltransferase 3 domain-containing protein</fullName>
    </recommendedName>
</protein>
<dbReference type="Pfam" id="PF01757">
    <property type="entry name" value="Acyl_transf_3"/>
    <property type="match status" value="1"/>
</dbReference>
<sequence>MQNICVKFAMHKSKNIIVPHFSNKFSEPLEMVNQVLMAFSMRQTLRDLVHLRDGEIGCIHGLKTIASLSIFLTLKTLQVVRLPWSNRIALTETLDNPATLPLRSPLLSMDLFLVLSGILVAYGMCTDFETYGRIRWIRRILGRVLRLLPLLALSTLFTAWIWPHLGSGPLWGDIIEENSDICQESFWKNFLFINNWGDIEESCSPHTTQLAIEFQLFLLSPLVIWLMYRSPVMGLGLFGLLHAFSAATRFSDTQQNRLSPWIFHGMKLSQIHRTINLSFGSLLHRITPYMGGLGLGMMLHQTGRNVRLSDGIKYGGWATCLISFTWCFASQWDITRRDYVYDPTEMAKSTAWTPLIWTIAISWIVFACNSGNGGILSDILSSKPMIFMSRISYAMYFVEFIVLNTTAATVQHPDAFGLSDFLDWVEIGAIIACATALSLIFDLPMYSVKALLLNAAEAEDAQPATDSPAEAEQSDRATGEPEEEIEDIFGEQDEVKEKLPKEENSILCRGE</sequence>
<feature type="transmembrane region" description="Helical" evidence="2">
    <location>
        <begin position="352"/>
        <end position="372"/>
    </location>
</feature>
<dbReference type="AlphaFoldDB" id="A0A1B0CB44"/>
<dbReference type="GO" id="GO:0016747">
    <property type="term" value="F:acyltransferase activity, transferring groups other than amino-acyl groups"/>
    <property type="evidence" value="ECO:0007669"/>
    <property type="project" value="InterPro"/>
</dbReference>
<accession>A0A1B0CB44</accession>
<feature type="region of interest" description="Disordered" evidence="1">
    <location>
        <begin position="460"/>
        <end position="511"/>
    </location>
</feature>
<feature type="transmembrane region" description="Helical" evidence="2">
    <location>
        <begin position="393"/>
        <end position="412"/>
    </location>
</feature>
<dbReference type="Proteomes" id="UP000092461">
    <property type="component" value="Unassembled WGS sequence"/>
</dbReference>
<dbReference type="EMBL" id="AJWK01004798">
    <property type="status" value="NOT_ANNOTATED_CDS"/>
    <property type="molecule type" value="Genomic_DNA"/>
</dbReference>
<keyword evidence="2" id="KW-0472">Membrane</keyword>
<feature type="compositionally biased region" description="Basic and acidic residues" evidence="1">
    <location>
        <begin position="493"/>
        <end position="511"/>
    </location>
</feature>
<reference evidence="4" key="1">
    <citation type="submission" date="2020-05" db="UniProtKB">
        <authorList>
            <consortium name="EnsemblMetazoa"/>
        </authorList>
    </citation>
    <scope>IDENTIFICATION</scope>
    <source>
        <strain evidence="4">Jacobina</strain>
    </source>
</reference>